<dbReference type="PANTHER" id="PTHR47338:SF4">
    <property type="entry name" value="ZN(II)2CYS6 TRANSCRIPTION FACTOR (EUROFUNG)"/>
    <property type="match status" value="1"/>
</dbReference>
<keyword evidence="3" id="KW-0805">Transcription regulation</keyword>
<dbReference type="Pfam" id="PF04082">
    <property type="entry name" value="Fungal_trans"/>
    <property type="match status" value="1"/>
</dbReference>
<keyword evidence="10" id="KW-1185">Reference proteome</keyword>
<dbReference type="PANTHER" id="PTHR47338">
    <property type="entry name" value="ZN(II)2CYS6 TRANSCRIPTION FACTOR (EUROFUNG)-RELATED"/>
    <property type="match status" value="1"/>
</dbReference>
<comment type="subcellular location">
    <subcellularLocation>
        <location evidence="1">Nucleus</location>
    </subcellularLocation>
</comment>
<dbReference type="CDD" id="cd00067">
    <property type="entry name" value="GAL4"/>
    <property type="match status" value="1"/>
</dbReference>
<evidence type="ECO:0000313" key="10">
    <source>
        <dbReference type="Proteomes" id="UP000234585"/>
    </source>
</evidence>
<keyword evidence="6" id="KW-0539">Nucleus</keyword>
<dbReference type="SMART" id="SM00906">
    <property type="entry name" value="Fungal_trans"/>
    <property type="match status" value="1"/>
</dbReference>
<dbReference type="RefSeq" id="XP_024668266.1">
    <property type="nucleotide sequence ID" value="XM_024814203.1"/>
</dbReference>
<feature type="domain" description="Zn(2)-C6 fungal-type" evidence="8">
    <location>
        <begin position="17"/>
        <end position="47"/>
    </location>
</feature>
<evidence type="ECO:0000259" key="8">
    <source>
        <dbReference type="PROSITE" id="PS50048"/>
    </source>
</evidence>
<keyword evidence="4" id="KW-0238">DNA-binding</keyword>
<gene>
    <name evidence="9" type="ORF">BDW47DRAFT_112615</name>
</gene>
<dbReference type="CDD" id="cd12148">
    <property type="entry name" value="fungal_TF_MHR"/>
    <property type="match status" value="1"/>
</dbReference>
<dbReference type="PROSITE" id="PS50048">
    <property type="entry name" value="ZN2_CY6_FUNGAL_2"/>
    <property type="match status" value="1"/>
</dbReference>
<name>A0A2I2F0U2_ASPCN</name>
<dbReference type="Pfam" id="PF00172">
    <property type="entry name" value="Zn_clus"/>
    <property type="match status" value="1"/>
</dbReference>
<feature type="region of interest" description="Disordered" evidence="7">
    <location>
        <begin position="107"/>
        <end position="149"/>
    </location>
</feature>
<dbReference type="Gene3D" id="4.10.240.10">
    <property type="entry name" value="Zn(2)-C6 fungal-type DNA-binding domain"/>
    <property type="match status" value="1"/>
</dbReference>
<proteinExistence type="predicted"/>
<accession>A0A2I2F0U2</accession>
<dbReference type="InterPro" id="IPR007219">
    <property type="entry name" value="XnlR_reg_dom"/>
</dbReference>
<dbReference type="GO" id="GO:0000981">
    <property type="term" value="F:DNA-binding transcription factor activity, RNA polymerase II-specific"/>
    <property type="evidence" value="ECO:0007669"/>
    <property type="project" value="InterPro"/>
</dbReference>
<reference evidence="9 10" key="1">
    <citation type="submission" date="2017-12" db="EMBL/GenBank/DDBJ databases">
        <authorList>
            <consortium name="DOE Joint Genome Institute"/>
            <person name="Haridas S."/>
            <person name="Kjaerbolling I."/>
            <person name="Vesth T.C."/>
            <person name="Frisvad J.C."/>
            <person name="Nybo J.L."/>
            <person name="Theobald S."/>
            <person name="Kuo A."/>
            <person name="Bowyer P."/>
            <person name="Matsuda Y."/>
            <person name="Mondo S."/>
            <person name="Lyhne E.K."/>
            <person name="Kogle M.E."/>
            <person name="Clum A."/>
            <person name="Lipzen A."/>
            <person name="Salamov A."/>
            <person name="Ngan C.Y."/>
            <person name="Daum C."/>
            <person name="Chiniquy J."/>
            <person name="Barry K."/>
            <person name="LaButti K."/>
            <person name="Simmons B.A."/>
            <person name="Magnuson J.K."/>
            <person name="Mortensen U.H."/>
            <person name="Larsen T.O."/>
            <person name="Grigoriev I.V."/>
            <person name="Baker S.E."/>
            <person name="Andersen M.R."/>
            <person name="Nordberg H.P."/>
            <person name="Cantor M.N."/>
            <person name="Hua S.X."/>
        </authorList>
    </citation>
    <scope>NUCLEOTIDE SEQUENCE [LARGE SCALE GENOMIC DNA]</scope>
    <source>
        <strain evidence="9 10">CBS 102.13</strain>
    </source>
</reference>
<keyword evidence="2" id="KW-0479">Metal-binding</keyword>
<protein>
    <submittedName>
        <fullName evidence="9">Fungal-specific transcription factor domain-domain-containing protein</fullName>
    </submittedName>
</protein>
<dbReference type="SMART" id="SM00066">
    <property type="entry name" value="GAL4"/>
    <property type="match status" value="1"/>
</dbReference>
<feature type="compositionally biased region" description="Polar residues" evidence="7">
    <location>
        <begin position="109"/>
        <end position="121"/>
    </location>
</feature>
<dbReference type="PROSITE" id="PS00463">
    <property type="entry name" value="ZN2_CY6_FUNGAL_1"/>
    <property type="match status" value="1"/>
</dbReference>
<dbReference type="STRING" id="41067.A0A2I2F0U2"/>
<dbReference type="Proteomes" id="UP000234585">
    <property type="component" value="Unassembled WGS sequence"/>
</dbReference>
<dbReference type="EMBL" id="KZ559183">
    <property type="protein sequence ID" value="PLB34254.1"/>
    <property type="molecule type" value="Genomic_DNA"/>
</dbReference>
<dbReference type="GO" id="GO:0006351">
    <property type="term" value="P:DNA-templated transcription"/>
    <property type="evidence" value="ECO:0007669"/>
    <property type="project" value="InterPro"/>
</dbReference>
<dbReference type="GeneID" id="36521363"/>
<dbReference type="InterPro" id="IPR050815">
    <property type="entry name" value="TF_fung"/>
</dbReference>
<evidence type="ECO:0000256" key="1">
    <source>
        <dbReference type="ARBA" id="ARBA00004123"/>
    </source>
</evidence>
<dbReference type="GO" id="GO:0008270">
    <property type="term" value="F:zinc ion binding"/>
    <property type="evidence" value="ECO:0007669"/>
    <property type="project" value="InterPro"/>
</dbReference>
<organism evidence="9 10">
    <name type="scientific">Aspergillus candidus</name>
    <dbReference type="NCBI Taxonomy" id="41067"/>
    <lineage>
        <taxon>Eukaryota</taxon>
        <taxon>Fungi</taxon>
        <taxon>Dikarya</taxon>
        <taxon>Ascomycota</taxon>
        <taxon>Pezizomycotina</taxon>
        <taxon>Eurotiomycetes</taxon>
        <taxon>Eurotiomycetidae</taxon>
        <taxon>Eurotiales</taxon>
        <taxon>Aspergillaceae</taxon>
        <taxon>Aspergillus</taxon>
        <taxon>Aspergillus subgen. Circumdati</taxon>
    </lineage>
</organism>
<dbReference type="InterPro" id="IPR001138">
    <property type="entry name" value="Zn2Cys6_DnaBD"/>
</dbReference>
<dbReference type="SUPFAM" id="SSF57701">
    <property type="entry name" value="Zn2/Cys6 DNA-binding domain"/>
    <property type="match status" value="1"/>
</dbReference>
<sequence length="674" mass="74753">MNPDSFHHGITKRIRQACASCRRRKTKCSGEKPVCFHCRRNRQRCVYEPYSATVTTTDNNPPPPPMSTISDDVGLLRLPYQSDAHGPCQGGLLQRISMIESRLAELSGQPVQQQWPAPSQTDFDDTHILPSTGRRSSLQATPPQSTTFCKDPFSFPPSPVMRSVIDTYFIHVHNQPYSYFQESSFREKLKNHELPRCLVLAVLASAVRFSAHDFYAGKTHEAVDTYARESWLSVLTDHLTVENNLDIAVVQTVNMLAVIDYTAGRARSGWLKIGIAARISQDLRLMTEPDHPSISFTEQEERRRTFWSAYLVDKLISGWQSRPLAIHDEDCHVQLPCDEQTFQAGMGKKTQTLSQLSCWDSSLADSPSPFALVILMASIFGRCTRYVHRQWSADKVPPWDTKSEFSAINSSLLLLESYSKLGTTSIAEAAGHDGDPANPQQMGHFIFAHTMFHLCHCLLNHPFIVHLRLKPFGSKIPHSFPARALHAGYDHSKQLLDLLHNAIESGCLIESSFYPYCIVVAAGIQSLACHVEPPGPTDPCAATALHYVHRALELLEGMGRLWSHAANMATRLREFHSQSHLLSSLLDPSHITVDLDRASADAFRTLIDYGAVGAAPNPGTRVIGADVSPSAASWSTSILAPTDAFDGSTQGFPGMSPSMQLPAMDNLFNWDTHG</sequence>
<evidence type="ECO:0000256" key="7">
    <source>
        <dbReference type="SAM" id="MobiDB-lite"/>
    </source>
</evidence>
<dbReference type="OrthoDB" id="424974at2759"/>
<dbReference type="InterPro" id="IPR036864">
    <property type="entry name" value="Zn2-C6_fun-type_DNA-bd_sf"/>
</dbReference>
<evidence type="ECO:0000256" key="5">
    <source>
        <dbReference type="ARBA" id="ARBA00023163"/>
    </source>
</evidence>
<dbReference type="GO" id="GO:0003677">
    <property type="term" value="F:DNA binding"/>
    <property type="evidence" value="ECO:0007669"/>
    <property type="project" value="UniProtKB-KW"/>
</dbReference>
<dbReference type="GO" id="GO:0005634">
    <property type="term" value="C:nucleus"/>
    <property type="evidence" value="ECO:0007669"/>
    <property type="project" value="UniProtKB-SubCell"/>
</dbReference>
<feature type="compositionally biased region" description="Polar residues" evidence="7">
    <location>
        <begin position="133"/>
        <end position="148"/>
    </location>
</feature>
<evidence type="ECO:0000256" key="6">
    <source>
        <dbReference type="ARBA" id="ARBA00023242"/>
    </source>
</evidence>
<dbReference type="GO" id="GO:0009893">
    <property type="term" value="P:positive regulation of metabolic process"/>
    <property type="evidence" value="ECO:0007669"/>
    <property type="project" value="UniProtKB-ARBA"/>
</dbReference>
<evidence type="ECO:0000256" key="2">
    <source>
        <dbReference type="ARBA" id="ARBA00022723"/>
    </source>
</evidence>
<evidence type="ECO:0000313" key="9">
    <source>
        <dbReference type="EMBL" id="PLB34254.1"/>
    </source>
</evidence>
<dbReference type="AlphaFoldDB" id="A0A2I2F0U2"/>
<evidence type="ECO:0000256" key="3">
    <source>
        <dbReference type="ARBA" id="ARBA00023015"/>
    </source>
</evidence>
<keyword evidence="5" id="KW-0804">Transcription</keyword>
<evidence type="ECO:0000256" key="4">
    <source>
        <dbReference type="ARBA" id="ARBA00023125"/>
    </source>
</evidence>